<dbReference type="SUPFAM" id="SSF53822">
    <property type="entry name" value="Periplasmic binding protein-like I"/>
    <property type="match status" value="1"/>
</dbReference>
<dbReference type="InterPro" id="IPR028082">
    <property type="entry name" value="Peripla_BP_I"/>
</dbReference>
<keyword evidence="1" id="KW-0472">Membrane</keyword>
<dbReference type="Pfam" id="PF04348">
    <property type="entry name" value="LppC"/>
    <property type="match status" value="1"/>
</dbReference>
<dbReference type="Gene3D" id="1.25.40.650">
    <property type="match status" value="1"/>
</dbReference>
<dbReference type="GO" id="GO:0031241">
    <property type="term" value="C:periplasmic side of cell outer membrane"/>
    <property type="evidence" value="ECO:0007669"/>
    <property type="project" value="TreeGrafter"/>
</dbReference>
<proteinExistence type="predicted"/>
<evidence type="ECO:0008006" key="5">
    <source>
        <dbReference type="Google" id="ProtNLM"/>
    </source>
</evidence>
<evidence type="ECO:0000256" key="1">
    <source>
        <dbReference type="ARBA" id="ARBA00023136"/>
    </source>
</evidence>
<dbReference type="Gene3D" id="3.40.50.2300">
    <property type="match status" value="2"/>
</dbReference>
<dbReference type="PROSITE" id="PS51257">
    <property type="entry name" value="PROKAR_LIPOPROTEIN"/>
    <property type="match status" value="1"/>
</dbReference>
<dbReference type="InterPro" id="IPR007443">
    <property type="entry name" value="LpoA"/>
</dbReference>
<feature type="signal peptide" evidence="2">
    <location>
        <begin position="1"/>
        <end position="22"/>
    </location>
</feature>
<sequence length="588" mass="66128">MVKLNKNILLCLLFGLFLTACGTGSGPNTKPSNNKAKTKGMELYQQQQYFLAVDYLTEAHQQLVNDQDVYVALLDSWFQLGETVRVWQLLNESTISTAETQLIEAELQQQQNACMGAISKVSEISTESLDDVWLVRYWRLKSHCHYKNAAYLSSAMALIQLNQWIDDPIEQQQNHDLIVQSLIMVDESELILAIGDIEDELTQGWIEAAYVKFGADGVSGAGWLQQWPNHPASFYFLDLNQISLNQKVAVLLPFSGRFEQVAKAVQKGLLTAALSDQNTGNELMFFDTGSAGENFATAFYSAQEYQADMIIGPLDKSSIETLEIMPEPTIPVVLLNQSESNYHQFTLSPEGEAETVAAKMIADGVSRVLIMAPNDTWGERMTQAFAQKFVDLGGQIQNNSYFQPEQNDYSAQLRQILGLVESQLRAKNLQQFLKLNLHSEEVVRSDVDAIFLAAKPSFARLMIPQLKFHRAADIPVYSSSHVFDGLNNEQHNKDLEGVKFAISPVELQSSELFESLPFDLKKIKQDRKLFAFGYDAYQLISRLVWMSRVNTGLVDGLTGKVSLDINGHFRRELLWAQYHNGSIRSISH</sequence>
<gene>
    <name evidence="3" type="ORF">C8D91_1797</name>
</gene>
<accession>A0A4R6XQX6</accession>
<dbReference type="CDD" id="cd06339">
    <property type="entry name" value="PBP1_YraM_LppC_lipoprotein-like"/>
    <property type="match status" value="1"/>
</dbReference>
<evidence type="ECO:0000313" key="4">
    <source>
        <dbReference type="Proteomes" id="UP000295724"/>
    </source>
</evidence>
<dbReference type="GO" id="GO:0030234">
    <property type="term" value="F:enzyme regulator activity"/>
    <property type="evidence" value="ECO:0007669"/>
    <property type="project" value="TreeGrafter"/>
</dbReference>
<dbReference type="Proteomes" id="UP000295724">
    <property type="component" value="Unassembled WGS sequence"/>
</dbReference>
<dbReference type="EMBL" id="SNZB01000003">
    <property type="protein sequence ID" value="TDR20819.1"/>
    <property type="molecule type" value="Genomic_DNA"/>
</dbReference>
<dbReference type="GO" id="GO:0009252">
    <property type="term" value="P:peptidoglycan biosynthetic process"/>
    <property type="evidence" value="ECO:0007669"/>
    <property type="project" value="TreeGrafter"/>
</dbReference>
<dbReference type="OrthoDB" id="6708821at2"/>
<comment type="caution">
    <text evidence="3">The sequence shown here is derived from an EMBL/GenBank/DDBJ whole genome shotgun (WGS) entry which is preliminary data.</text>
</comment>
<dbReference type="PANTHER" id="PTHR38038:SF1">
    <property type="entry name" value="PENICILLIN-BINDING PROTEIN ACTIVATOR LPOA"/>
    <property type="match status" value="1"/>
</dbReference>
<dbReference type="RefSeq" id="WP_099018643.1">
    <property type="nucleotide sequence ID" value="NZ_NIHB01000001.1"/>
</dbReference>
<dbReference type="AlphaFoldDB" id="A0A4R6XQX6"/>
<feature type="chain" id="PRO_5020356162" description="LppC lipoprotein" evidence="2">
    <location>
        <begin position="23"/>
        <end position="588"/>
    </location>
</feature>
<organism evidence="3 4">
    <name type="scientific">Marinicella litoralis</name>
    <dbReference type="NCBI Taxonomy" id="644220"/>
    <lineage>
        <taxon>Bacteria</taxon>
        <taxon>Pseudomonadati</taxon>
        <taxon>Pseudomonadota</taxon>
        <taxon>Gammaproteobacteria</taxon>
        <taxon>Lysobacterales</taxon>
        <taxon>Marinicellaceae</taxon>
        <taxon>Marinicella</taxon>
    </lineage>
</organism>
<name>A0A4R6XQX6_9GAMM</name>
<keyword evidence="4" id="KW-1185">Reference proteome</keyword>
<reference evidence="3 4" key="1">
    <citation type="submission" date="2019-03" db="EMBL/GenBank/DDBJ databases">
        <title>Genomic Encyclopedia of Type Strains, Phase IV (KMG-IV): sequencing the most valuable type-strain genomes for metagenomic binning, comparative biology and taxonomic classification.</title>
        <authorList>
            <person name="Goeker M."/>
        </authorList>
    </citation>
    <scope>NUCLEOTIDE SEQUENCE [LARGE SCALE GENOMIC DNA]</scope>
    <source>
        <strain evidence="3 4">DSM 25488</strain>
    </source>
</reference>
<evidence type="ECO:0000256" key="2">
    <source>
        <dbReference type="SAM" id="SignalP"/>
    </source>
</evidence>
<keyword evidence="2" id="KW-0732">Signal</keyword>
<dbReference type="PANTHER" id="PTHR38038">
    <property type="entry name" value="PENICILLIN-BINDING PROTEIN ACTIVATOR LPOA"/>
    <property type="match status" value="1"/>
</dbReference>
<protein>
    <recommendedName>
        <fullName evidence="5">LppC lipoprotein</fullName>
    </recommendedName>
</protein>
<evidence type="ECO:0000313" key="3">
    <source>
        <dbReference type="EMBL" id="TDR20819.1"/>
    </source>
</evidence>